<evidence type="ECO:0000259" key="4">
    <source>
        <dbReference type="PROSITE" id="PS50237"/>
    </source>
</evidence>
<dbReference type="OrthoDB" id="2384350at2759"/>
<evidence type="ECO:0000313" key="5">
    <source>
        <dbReference type="Proteomes" id="UP000515129"/>
    </source>
</evidence>
<dbReference type="SUPFAM" id="SSF56204">
    <property type="entry name" value="Hect, E3 ligase catalytic domain"/>
    <property type="match status" value="1"/>
</dbReference>
<proteinExistence type="predicted"/>
<keyword evidence="5" id="KW-1185">Reference proteome</keyword>
<evidence type="ECO:0000256" key="1">
    <source>
        <dbReference type="ARBA" id="ARBA00022679"/>
    </source>
</evidence>
<feature type="domain" description="HECT" evidence="4">
    <location>
        <begin position="126"/>
        <end position="196"/>
    </location>
</feature>
<organism evidence="5 6">
    <name type="scientific">Carassius auratus</name>
    <name type="common">Goldfish</name>
    <dbReference type="NCBI Taxonomy" id="7957"/>
    <lineage>
        <taxon>Eukaryota</taxon>
        <taxon>Metazoa</taxon>
        <taxon>Chordata</taxon>
        <taxon>Craniata</taxon>
        <taxon>Vertebrata</taxon>
        <taxon>Euteleostomi</taxon>
        <taxon>Actinopterygii</taxon>
        <taxon>Neopterygii</taxon>
        <taxon>Teleostei</taxon>
        <taxon>Ostariophysi</taxon>
        <taxon>Cypriniformes</taxon>
        <taxon>Cyprinidae</taxon>
        <taxon>Cyprininae</taxon>
        <taxon>Carassius</taxon>
    </lineage>
</organism>
<dbReference type="KEGG" id="caua:113065930"/>
<keyword evidence="2 3" id="KW-0833">Ubl conjugation pathway</keyword>
<keyword evidence="1" id="KW-0808">Transferase</keyword>
<dbReference type="PROSITE" id="PS50237">
    <property type="entry name" value="HECT"/>
    <property type="match status" value="1"/>
</dbReference>
<accession>A0A6P6M974</accession>
<dbReference type="GO" id="GO:0004842">
    <property type="term" value="F:ubiquitin-protein transferase activity"/>
    <property type="evidence" value="ECO:0007669"/>
    <property type="project" value="InterPro"/>
</dbReference>
<dbReference type="GeneID" id="113065930"/>
<sequence>MAEDGLSIIGAFRSISTLKQRDMLVQSAVEYYVDGRCNVALQQFVDGFNTLGLLQEMQTHTDLFHIIFVEDKKTLRSSDLTSLFEVNLSDQDTYKKELETRTLCFWRDWIIDVEDEECTPLTLENVLEFTSGSSAIPPHGFLQQPKIKFLHEAPEKIFPEANTCNIVLKLPIHYNYESFKMHMSNGILWAPTLGVA</sequence>
<dbReference type="RefSeq" id="XP_026093250.1">
    <property type="nucleotide sequence ID" value="XM_026237465.1"/>
</dbReference>
<dbReference type="Pfam" id="PF00632">
    <property type="entry name" value="HECT"/>
    <property type="match status" value="1"/>
</dbReference>
<evidence type="ECO:0000313" key="6">
    <source>
        <dbReference type="RefSeq" id="XP_026093250.1"/>
    </source>
</evidence>
<name>A0A6P6M974_CARAU</name>
<reference evidence="6" key="1">
    <citation type="submission" date="2025-08" db="UniProtKB">
        <authorList>
            <consortium name="RefSeq"/>
        </authorList>
    </citation>
    <scope>IDENTIFICATION</scope>
    <source>
        <strain evidence="6">Wakin</strain>
        <tissue evidence="6">Muscle</tissue>
    </source>
</reference>
<protein>
    <submittedName>
        <fullName evidence="6">G2/M phase-specific E3 ubiquitin-protein ligase-like</fullName>
    </submittedName>
</protein>
<evidence type="ECO:0000256" key="3">
    <source>
        <dbReference type="PROSITE-ProRule" id="PRU00104"/>
    </source>
</evidence>
<dbReference type="InterPro" id="IPR000569">
    <property type="entry name" value="HECT_dom"/>
</dbReference>
<gene>
    <name evidence="6" type="primary">LOC113065930</name>
</gene>
<feature type="active site" description="Glycyl thioester intermediate" evidence="3">
    <location>
        <position position="164"/>
    </location>
</feature>
<evidence type="ECO:0000256" key="2">
    <source>
        <dbReference type="ARBA" id="ARBA00022786"/>
    </source>
</evidence>
<dbReference type="AlphaFoldDB" id="A0A6P6M974"/>
<dbReference type="Proteomes" id="UP000515129">
    <property type="component" value="Chromosome 49"/>
</dbReference>
<dbReference type="InterPro" id="IPR035983">
    <property type="entry name" value="Hect_E3_ubiquitin_ligase"/>
</dbReference>
<dbReference type="Gene3D" id="3.30.2410.10">
    <property type="entry name" value="Hect, E3 ligase catalytic domain"/>
    <property type="match status" value="1"/>
</dbReference>